<keyword evidence="9" id="KW-1185">Reference proteome</keyword>
<feature type="chain" id="PRO_5045863377" description="AAA+ ATPase domain-containing protein" evidence="6">
    <location>
        <begin position="17"/>
        <end position="535"/>
    </location>
</feature>
<dbReference type="InterPro" id="IPR003960">
    <property type="entry name" value="ATPase_AAA_CS"/>
</dbReference>
<feature type="signal peptide" evidence="6">
    <location>
        <begin position="1"/>
        <end position="16"/>
    </location>
</feature>
<dbReference type="EMBL" id="OZ019897">
    <property type="protein sequence ID" value="CAK9225669.1"/>
    <property type="molecule type" value="Genomic_DNA"/>
</dbReference>
<dbReference type="Proteomes" id="UP001497512">
    <property type="component" value="Chromosome 5"/>
</dbReference>
<dbReference type="Gene3D" id="6.10.280.40">
    <property type="match status" value="1"/>
</dbReference>
<dbReference type="InterPro" id="IPR025753">
    <property type="entry name" value="AAA_N_dom"/>
</dbReference>
<feature type="domain" description="AAA+ ATPase" evidence="7">
    <location>
        <begin position="217"/>
        <end position="359"/>
    </location>
</feature>
<dbReference type="Pfam" id="PF25568">
    <property type="entry name" value="AAA_lid_At3g28540"/>
    <property type="match status" value="1"/>
</dbReference>
<dbReference type="InterPro" id="IPR027417">
    <property type="entry name" value="P-loop_NTPase"/>
</dbReference>
<evidence type="ECO:0000259" key="7">
    <source>
        <dbReference type="SMART" id="SM00382"/>
    </source>
</evidence>
<dbReference type="SMART" id="SM00382">
    <property type="entry name" value="AAA"/>
    <property type="match status" value="1"/>
</dbReference>
<evidence type="ECO:0000256" key="4">
    <source>
        <dbReference type="ARBA" id="ARBA00049360"/>
    </source>
</evidence>
<keyword evidence="6" id="KW-0732">Signal</keyword>
<dbReference type="InterPro" id="IPR003959">
    <property type="entry name" value="ATPase_AAA_core"/>
</dbReference>
<evidence type="ECO:0000256" key="2">
    <source>
        <dbReference type="ARBA" id="ARBA00007448"/>
    </source>
</evidence>
<protein>
    <recommendedName>
        <fullName evidence="7">AAA+ ATPase domain-containing protein</fullName>
    </recommendedName>
</protein>
<keyword evidence="5" id="KW-0067">ATP-binding</keyword>
<dbReference type="PROSITE" id="PS00674">
    <property type="entry name" value="AAA"/>
    <property type="match status" value="1"/>
</dbReference>
<evidence type="ECO:0000313" key="8">
    <source>
        <dbReference type="EMBL" id="CAK9225669.1"/>
    </source>
</evidence>
<evidence type="ECO:0000256" key="6">
    <source>
        <dbReference type="SAM" id="SignalP"/>
    </source>
</evidence>
<dbReference type="InterPro" id="IPR003593">
    <property type="entry name" value="AAA+_ATPase"/>
</dbReference>
<dbReference type="Gene3D" id="3.40.50.300">
    <property type="entry name" value="P-loop containing nucleotide triphosphate hydrolases"/>
    <property type="match status" value="1"/>
</dbReference>
<accession>A0ABP0UMQ2</accession>
<comment type="similarity">
    <text evidence="2">Belongs to the AAA ATPase family. BCS1 subfamily.</text>
</comment>
<evidence type="ECO:0000313" key="9">
    <source>
        <dbReference type="Proteomes" id="UP001497512"/>
    </source>
</evidence>
<evidence type="ECO:0000256" key="5">
    <source>
        <dbReference type="RuleBase" id="RU003651"/>
    </source>
</evidence>
<dbReference type="CDD" id="cd19510">
    <property type="entry name" value="RecA-like_BCS1"/>
    <property type="match status" value="1"/>
</dbReference>
<dbReference type="InterPro" id="IPR058017">
    <property type="entry name" value="At3g28540-like_C"/>
</dbReference>
<dbReference type="Pfam" id="PF14363">
    <property type="entry name" value="AAA_assoc"/>
    <property type="match status" value="1"/>
</dbReference>
<gene>
    <name evidence="8" type="ORF">CSSPTR1EN2_LOCUS17783</name>
</gene>
<dbReference type="SUPFAM" id="SSF52540">
    <property type="entry name" value="P-loop containing nucleoside triphosphate hydrolases"/>
    <property type="match status" value="1"/>
</dbReference>
<keyword evidence="5" id="KW-0547">Nucleotide-binding</keyword>
<comment type="cofactor">
    <cofactor evidence="1">
        <name>Mg(2+)</name>
        <dbReference type="ChEBI" id="CHEBI:18420"/>
    </cofactor>
</comment>
<dbReference type="Pfam" id="PF00004">
    <property type="entry name" value="AAA"/>
    <property type="match status" value="1"/>
</dbReference>
<evidence type="ECO:0000256" key="1">
    <source>
        <dbReference type="ARBA" id="ARBA00001946"/>
    </source>
</evidence>
<reference evidence="8" key="1">
    <citation type="submission" date="2024-02" db="EMBL/GenBank/DDBJ databases">
        <authorList>
            <consortium name="ELIXIR-Norway"/>
            <consortium name="Elixir Norway"/>
        </authorList>
    </citation>
    <scope>NUCLEOTIDE SEQUENCE</scope>
</reference>
<proteinExistence type="inferred from homology"/>
<name>A0ABP0UMQ2_9BRYO</name>
<organism evidence="8 9">
    <name type="scientific">Sphagnum troendelagicum</name>
    <dbReference type="NCBI Taxonomy" id="128251"/>
    <lineage>
        <taxon>Eukaryota</taxon>
        <taxon>Viridiplantae</taxon>
        <taxon>Streptophyta</taxon>
        <taxon>Embryophyta</taxon>
        <taxon>Bryophyta</taxon>
        <taxon>Sphagnophytina</taxon>
        <taxon>Sphagnopsida</taxon>
        <taxon>Sphagnales</taxon>
        <taxon>Sphagnaceae</taxon>
        <taxon>Sphagnum</taxon>
    </lineage>
</organism>
<comment type="catalytic activity">
    <reaction evidence="4">
        <text>ATP + H2O = ADP + phosphate + H(+)</text>
        <dbReference type="Rhea" id="RHEA:13065"/>
        <dbReference type="ChEBI" id="CHEBI:15377"/>
        <dbReference type="ChEBI" id="CHEBI:15378"/>
        <dbReference type="ChEBI" id="CHEBI:30616"/>
        <dbReference type="ChEBI" id="CHEBI:43474"/>
        <dbReference type="ChEBI" id="CHEBI:456216"/>
    </reaction>
</comment>
<keyword evidence="3" id="KW-0460">Magnesium</keyword>
<dbReference type="InterPro" id="IPR050747">
    <property type="entry name" value="Mitochondrial_chaperone_BCS1"/>
</dbReference>
<sequence>MASLWSILGFISLLRGFLPREFTEMLEMWWSKLIRPAKRFSQFQIPESDGSGMSNDLYRVVKLYLGAANLCTDADELVLSRKENDDDITYNLADGESIVDTLEGVKVWWTHSIKSLGKDDDQREESKFALKMHRGNKDFVMNSYLPRVVTCAMEHRRQLQQLYLYSNNSSYWECHTFKHPSTFDTLAMEPGLKARVKSDLQSFIEGQKFFRKVGRAWKRGYLLFGPPGTGKSSMIAAMANHLKYNIYDLELTQVYDNSTLKQLLVNTTSKSIIVIEDIDCSLELSGQRAKDVASPVETPNVQAESRVTLSGLLNFTDGLWSCCGDERIIVFTTNHVEKLDPALLRPGRMDMHIHMSYCCFETFRVLSANYLSIDSHPLYDSVKSLLENGVLITPAQVTEILFGNKDDPNAALEALIVRLKEKPAEDGKKTGNDLKEEVAADAVAKEKVEEDVKENQHGLKKEIPESMKDHADQGKEGKLENGVDSKKEYVETLKEIVDTWKGNGVSLEKIVDGFAKTLPESTSCKQYRLPIALQS</sequence>
<evidence type="ECO:0000256" key="3">
    <source>
        <dbReference type="ARBA" id="ARBA00022842"/>
    </source>
</evidence>
<dbReference type="PANTHER" id="PTHR23070">
    <property type="entry name" value="BCS1 AAA-TYPE ATPASE"/>
    <property type="match status" value="1"/>
</dbReference>